<evidence type="ECO:0000256" key="4">
    <source>
        <dbReference type="ARBA" id="ARBA00023268"/>
    </source>
</evidence>
<dbReference type="PROSITE" id="PS52004">
    <property type="entry name" value="KS3_2"/>
    <property type="match status" value="1"/>
</dbReference>
<protein>
    <submittedName>
        <fullName evidence="9">Type I polyketide synthase</fullName>
    </submittedName>
</protein>
<dbReference type="InterPro" id="IPR020841">
    <property type="entry name" value="PKS_Beta-ketoAc_synthase_dom"/>
</dbReference>
<dbReference type="InterPro" id="IPR020806">
    <property type="entry name" value="PKS_PP-bd"/>
</dbReference>
<dbReference type="PROSITE" id="PS00012">
    <property type="entry name" value="PHOSPHOPANTETHEINE"/>
    <property type="match status" value="1"/>
</dbReference>
<feature type="domain" description="Carrier" evidence="7">
    <location>
        <begin position="1434"/>
        <end position="1509"/>
    </location>
</feature>
<dbReference type="Gene3D" id="3.30.70.3290">
    <property type="match status" value="1"/>
</dbReference>
<dbReference type="InterPro" id="IPR014030">
    <property type="entry name" value="Ketoacyl_synth_N"/>
</dbReference>
<dbReference type="Gene3D" id="3.40.47.10">
    <property type="match status" value="1"/>
</dbReference>
<sequence>MTTDDHQLVAALRSALKENARLREEADRTASREPIAIVGMGCRLPGGVDSPEDLWDLLSHGRETVGPLPDDRGWDVPSLLGEEGGAPRSAMSQGSFLDAAGDFDPGLFGISPREAEAMDPQQRLLLEVAWESLERSGIAPSSLSGSDTGVYVGTLTSEYGPRLDQAPEDGFAMTGTALSVASGRLSYTLGLTGPAITLDTACSSSLVAVHLAVHALRAGECSLALAGGATVMSSPGPLTEFTHLKGLAPDGRCKAFGADADGAGFAEGVGMVVLERLSDARRRGHRVLALVRGGAVNQDGASNGLTAPNGPSQARVIRKALADTGLGPGDIDLVEAHGTGTTLGDPIEAQALLATYGQDRSADRPLWLGSLKSNVGHAQAAAGVAGLIKLVLSLQNGVLPRTLHADEPTPHVDWSAGAVRLLTEERSWPRTDRPRRAAVSSFGMSGTNAHVIVEQAPEDAPEEAPRPGRTAGPRPWRLSARDGAALRGQAARLRDHLRDRPGADLADVGWSLATTRSALEHRAVVVADGREGYLDALDALVQGRPHPGVVFGVARGDREPVFVFPGQGGQWEGMAVELLDSSPAFARRMAECEEALAPHVDWSLTSVLRGKEGGASLERVDVVQPVLWAVMVSLAELWRTHGVRPAAVVGHSQGEIAAACVAGALSLEDAAKVVALRSQAVLELSGTGAMASVARSADQVRERVATLDGKVHVAVVNGPAATVVAGEAEAVRALVERYEAEGVHARMIAVDYASHTPHVERLRERVTTSLAGITPRRPDIPVYSTLTGGRLESTGMDAEYWYRNLSSTVEFARATRALLHDGYDMFVEVGPHPVLAPAIQETSEESEARDTVVLGTIRRGEGGTERFLTSLAEAHAHGVDLDWDQVYGGRRSVVDLPTYAFQHQRYWRDPAVAAGPVSPGRTPSGPRAADPLDDWSYEEDWVPVDAGTGRPGPAGTWLLFDSDPADPAVADCAAALGSRGHRVRTVDVPADADRASMASLAAKAAQEAGSVVGVLSASALAGARTERSVPRPTEAAGHRRTVLLMQGLGDAGITAPLWCVTRGAVTAGDGVTDPAAALVWGLGRVAAQEHTDRWGGLVDLPAADAPGAGEVLASVLAGERSDGEDQIAVRGDRILARRLKRAPLSRIRAVRRWEPSGTVLVTGGTGALGAHTARWLARRGAEHLLLVSRRGAGSPGAGELEAELRAEGARVTFAACDIADRAALAEVMEEVPDEYPLRAVVHTAASLDDGAIDSLTPDQVARALRAKADGAVHLHELTRDADLSAFVLFSSVSAVFGVSGQGNYAPGNAFCEAFAHHRRALGLPATSVAWGAWAGGGMAEDGAVAALLSRHGLPTMDPEAAVTAFGHALDRDLPALAVAAVDWPRFRTAFTANRPSPLIDGLGAAGTGGPGAGEAVAGGLEARLSGLGRAERRRVLTDHVCEHVAAILGYPSGDALDVDRGLKDLGMDSVTAVELRNRLATLTGLRLPSGLAFSYPTCVALAHHLEGRLFGDTEQVVMTRIDGIEAALAEHEGSALDREAVARRLRGLLERLSPQAPGGDHDLESASREELFAFIDDALGG</sequence>
<evidence type="ECO:0000256" key="6">
    <source>
        <dbReference type="SAM" id="MobiDB-lite"/>
    </source>
</evidence>
<dbReference type="Pfam" id="PF02801">
    <property type="entry name" value="Ketoacyl-synt_C"/>
    <property type="match status" value="1"/>
</dbReference>
<dbReference type="Pfam" id="PF00698">
    <property type="entry name" value="Acyl_transf_1"/>
    <property type="match status" value="1"/>
</dbReference>
<dbReference type="InterPro" id="IPR006162">
    <property type="entry name" value="Ppantetheine_attach_site"/>
</dbReference>
<dbReference type="InterPro" id="IPR018201">
    <property type="entry name" value="Ketoacyl_synth_AS"/>
</dbReference>
<dbReference type="SUPFAM" id="SSF52151">
    <property type="entry name" value="FabD/lysophospholipase-like"/>
    <property type="match status" value="1"/>
</dbReference>
<dbReference type="SUPFAM" id="SSF55048">
    <property type="entry name" value="Probable ACP-binding domain of malonyl-CoA ACP transacylase"/>
    <property type="match status" value="1"/>
</dbReference>
<dbReference type="InterPro" id="IPR032821">
    <property type="entry name" value="PKS_assoc"/>
</dbReference>
<dbReference type="InterPro" id="IPR016036">
    <property type="entry name" value="Malonyl_transacylase_ACP-bd"/>
</dbReference>
<dbReference type="PANTHER" id="PTHR43775:SF51">
    <property type="entry name" value="INACTIVE PHENOLPHTHIOCEROL SYNTHESIS POLYKETIDE SYNTHASE TYPE I PKS1-RELATED"/>
    <property type="match status" value="1"/>
</dbReference>
<dbReference type="InterPro" id="IPR050091">
    <property type="entry name" value="PKS_NRPS_Biosynth_Enz"/>
</dbReference>
<evidence type="ECO:0000313" key="9">
    <source>
        <dbReference type="EMBL" id="OOC52836.1"/>
    </source>
</evidence>
<reference evidence="10" key="1">
    <citation type="submission" date="2016-08" db="EMBL/GenBank/DDBJ databases">
        <authorList>
            <person name="Tokovenko B."/>
            <person name="Kalinowski J."/>
        </authorList>
    </citation>
    <scope>NUCLEOTIDE SEQUENCE [LARGE SCALE GENOMIC DNA]</scope>
    <source>
        <strain evidence="10">UTMC102</strain>
    </source>
</reference>
<evidence type="ECO:0000256" key="5">
    <source>
        <dbReference type="ARBA" id="ARBA00023315"/>
    </source>
</evidence>
<feature type="domain" description="Ketosynthase family 3 (KS3)" evidence="8">
    <location>
        <begin position="32"/>
        <end position="455"/>
    </location>
</feature>
<dbReference type="Pfam" id="PF16197">
    <property type="entry name" value="KAsynt_C_assoc"/>
    <property type="match status" value="1"/>
</dbReference>
<dbReference type="InterPro" id="IPR014031">
    <property type="entry name" value="Ketoacyl_synth_C"/>
</dbReference>
<keyword evidence="5" id="KW-0012">Acyltransferase</keyword>
<dbReference type="FunFam" id="3.40.47.10:FF:000019">
    <property type="entry name" value="Polyketide synthase type I"/>
    <property type="match status" value="1"/>
</dbReference>
<dbReference type="Gene3D" id="3.40.366.10">
    <property type="entry name" value="Malonyl-Coenzyme A Acyl Carrier Protein, domain 2"/>
    <property type="match status" value="1"/>
</dbReference>
<dbReference type="InterPro" id="IPR016035">
    <property type="entry name" value="Acyl_Trfase/lysoPLipase"/>
</dbReference>
<feature type="region of interest" description="Disordered" evidence="6">
    <location>
        <begin position="456"/>
        <end position="477"/>
    </location>
</feature>
<name>A0A1V3BXA9_9ACTN</name>
<dbReference type="Proteomes" id="UP000189004">
    <property type="component" value="Unassembled WGS sequence"/>
</dbReference>
<feature type="region of interest" description="Disordered" evidence="6">
    <location>
        <begin position="913"/>
        <end position="933"/>
    </location>
</feature>
<dbReference type="FunFam" id="1.10.1200.10:FF:000007">
    <property type="entry name" value="Probable polyketide synthase pks17"/>
    <property type="match status" value="1"/>
</dbReference>
<dbReference type="SMART" id="SM01294">
    <property type="entry name" value="PKS_PP_betabranch"/>
    <property type="match status" value="1"/>
</dbReference>
<dbReference type="SMART" id="SM00823">
    <property type="entry name" value="PKS_PP"/>
    <property type="match status" value="1"/>
</dbReference>
<evidence type="ECO:0000259" key="8">
    <source>
        <dbReference type="PROSITE" id="PS52004"/>
    </source>
</evidence>
<keyword evidence="2" id="KW-0597">Phosphoprotein</keyword>
<dbReference type="GO" id="GO:0004312">
    <property type="term" value="F:fatty acid synthase activity"/>
    <property type="evidence" value="ECO:0007669"/>
    <property type="project" value="TreeGrafter"/>
</dbReference>
<dbReference type="SUPFAM" id="SSF51735">
    <property type="entry name" value="NAD(P)-binding Rossmann-fold domains"/>
    <property type="match status" value="2"/>
</dbReference>
<dbReference type="PANTHER" id="PTHR43775">
    <property type="entry name" value="FATTY ACID SYNTHASE"/>
    <property type="match status" value="1"/>
</dbReference>
<keyword evidence="3" id="KW-0808">Transferase</keyword>
<dbReference type="PROSITE" id="PS50075">
    <property type="entry name" value="CARRIER"/>
    <property type="match status" value="1"/>
</dbReference>
<dbReference type="SMART" id="SM00825">
    <property type="entry name" value="PKS_KS"/>
    <property type="match status" value="1"/>
</dbReference>
<evidence type="ECO:0000259" key="7">
    <source>
        <dbReference type="PROSITE" id="PS50075"/>
    </source>
</evidence>
<dbReference type="STRING" id="501010.NOSIN_02505"/>
<dbReference type="InterPro" id="IPR016039">
    <property type="entry name" value="Thiolase-like"/>
</dbReference>
<dbReference type="GO" id="GO:0006633">
    <property type="term" value="P:fatty acid biosynthetic process"/>
    <property type="evidence" value="ECO:0007669"/>
    <property type="project" value="InterPro"/>
</dbReference>
<dbReference type="InterPro" id="IPR014043">
    <property type="entry name" value="Acyl_transferase_dom"/>
</dbReference>
<dbReference type="InterPro" id="IPR001227">
    <property type="entry name" value="Ac_transferase_dom_sf"/>
</dbReference>
<evidence type="ECO:0000313" key="10">
    <source>
        <dbReference type="Proteomes" id="UP000189004"/>
    </source>
</evidence>
<keyword evidence="10" id="KW-1185">Reference proteome</keyword>
<dbReference type="Gene3D" id="3.40.50.720">
    <property type="entry name" value="NAD(P)-binding Rossmann-like Domain"/>
    <property type="match status" value="1"/>
</dbReference>
<dbReference type="SMART" id="SM00822">
    <property type="entry name" value="PKS_KR"/>
    <property type="match status" value="1"/>
</dbReference>
<dbReference type="InterPro" id="IPR013968">
    <property type="entry name" value="PKS_KR"/>
</dbReference>
<dbReference type="EMBL" id="MCOK01000001">
    <property type="protein sequence ID" value="OOC52836.1"/>
    <property type="molecule type" value="Genomic_DNA"/>
</dbReference>
<dbReference type="PROSITE" id="PS00606">
    <property type="entry name" value="KS3_1"/>
    <property type="match status" value="1"/>
</dbReference>
<dbReference type="SUPFAM" id="SSF47336">
    <property type="entry name" value="ACP-like"/>
    <property type="match status" value="1"/>
</dbReference>
<dbReference type="InterPro" id="IPR009081">
    <property type="entry name" value="PP-bd_ACP"/>
</dbReference>
<keyword evidence="1" id="KW-0596">Phosphopantetheine</keyword>
<organism evidence="9 10">
    <name type="scientific">Nocardiopsis sinuspersici</name>
    <dbReference type="NCBI Taxonomy" id="501010"/>
    <lineage>
        <taxon>Bacteria</taxon>
        <taxon>Bacillati</taxon>
        <taxon>Actinomycetota</taxon>
        <taxon>Actinomycetes</taxon>
        <taxon>Streptosporangiales</taxon>
        <taxon>Nocardiopsidaceae</taxon>
        <taxon>Nocardiopsis</taxon>
    </lineage>
</organism>
<dbReference type="Pfam" id="PF08659">
    <property type="entry name" value="KR"/>
    <property type="match status" value="1"/>
</dbReference>
<dbReference type="GO" id="GO:0004315">
    <property type="term" value="F:3-oxoacyl-[acyl-carrier-protein] synthase activity"/>
    <property type="evidence" value="ECO:0007669"/>
    <property type="project" value="InterPro"/>
</dbReference>
<gene>
    <name evidence="9" type="ORF">NOSIN_02505</name>
</gene>
<dbReference type="RefSeq" id="WP_077689181.1">
    <property type="nucleotide sequence ID" value="NZ_MCOK01000001.1"/>
</dbReference>
<dbReference type="GO" id="GO:0031177">
    <property type="term" value="F:phosphopantetheine binding"/>
    <property type="evidence" value="ECO:0007669"/>
    <property type="project" value="InterPro"/>
</dbReference>
<accession>A0A1V3BXA9</accession>
<dbReference type="SUPFAM" id="SSF53901">
    <property type="entry name" value="Thiolase-like"/>
    <property type="match status" value="1"/>
</dbReference>
<dbReference type="CDD" id="cd08952">
    <property type="entry name" value="KR_1_SDR_x"/>
    <property type="match status" value="1"/>
</dbReference>
<comment type="caution">
    <text evidence="9">The sequence shown here is derived from an EMBL/GenBank/DDBJ whole genome shotgun (WGS) entry which is preliminary data.</text>
</comment>
<proteinExistence type="predicted"/>
<dbReference type="SMART" id="SM00827">
    <property type="entry name" value="PKS_AT"/>
    <property type="match status" value="1"/>
</dbReference>
<keyword evidence="4" id="KW-0511">Multifunctional enzyme</keyword>
<dbReference type="InterPro" id="IPR057326">
    <property type="entry name" value="KR_dom"/>
</dbReference>
<dbReference type="Pfam" id="PF00550">
    <property type="entry name" value="PP-binding"/>
    <property type="match status" value="1"/>
</dbReference>
<dbReference type="InterPro" id="IPR036291">
    <property type="entry name" value="NAD(P)-bd_dom_sf"/>
</dbReference>
<dbReference type="Pfam" id="PF00109">
    <property type="entry name" value="ketoacyl-synt"/>
    <property type="match status" value="1"/>
</dbReference>
<dbReference type="Gene3D" id="1.10.1200.10">
    <property type="entry name" value="ACP-like"/>
    <property type="match status" value="1"/>
</dbReference>
<dbReference type="FunFam" id="3.40.366.10:FF:000002">
    <property type="entry name" value="Probable polyketide synthase 2"/>
    <property type="match status" value="1"/>
</dbReference>
<evidence type="ECO:0000256" key="3">
    <source>
        <dbReference type="ARBA" id="ARBA00022679"/>
    </source>
</evidence>
<dbReference type="InterPro" id="IPR036736">
    <property type="entry name" value="ACP-like_sf"/>
</dbReference>
<dbReference type="CDD" id="cd00833">
    <property type="entry name" value="PKS"/>
    <property type="match status" value="1"/>
</dbReference>
<evidence type="ECO:0000256" key="1">
    <source>
        <dbReference type="ARBA" id="ARBA00022450"/>
    </source>
</evidence>
<evidence type="ECO:0000256" key="2">
    <source>
        <dbReference type="ARBA" id="ARBA00022553"/>
    </source>
</evidence>
<feature type="compositionally biased region" description="Low complexity" evidence="6">
    <location>
        <begin position="467"/>
        <end position="477"/>
    </location>
</feature>
<dbReference type="OrthoDB" id="4537517at2"/>